<evidence type="ECO:0000313" key="2">
    <source>
        <dbReference type="Proteomes" id="UP000011910"/>
    </source>
</evidence>
<accession>M7N4L7</accession>
<dbReference type="RefSeq" id="WP_009196017.1">
    <property type="nucleotide sequence ID" value="NZ_AODQ01000067.1"/>
</dbReference>
<dbReference type="AlphaFoldDB" id="M7N4L7"/>
<dbReference type="STRING" id="1279009.ADICEAN_02627"/>
<evidence type="ECO:0000313" key="1">
    <source>
        <dbReference type="EMBL" id="EMR02232.1"/>
    </source>
</evidence>
<dbReference type="InterPro" id="IPR053154">
    <property type="entry name" value="c-di-AMP_regulator"/>
</dbReference>
<evidence type="ECO:0008006" key="3">
    <source>
        <dbReference type="Google" id="ProtNLM"/>
    </source>
</evidence>
<organism evidence="1 2">
    <name type="scientific">Cesiribacter andamanensis AMV16</name>
    <dbReference type="NCBI Taxonomy" id="1279009"/>
    <lineage>
        <taxon>Bacteria</taxon>
        <taxon>Pseudomonadati</taxon>
        <taxon>Bacteroidota</taxon>
        <taxon>Cytophagia</taxon>
        <taxon>Cytophagales</taxon>
        <taxon>Cesiribacteraceae</taxon>
        <taxon>Cesiribacter</taxon>
    </lineage>
</organism>
<proteinExistence type="predicted"/>
<name>M7N4L7_9BACT</name>
<comment type="caution">
    <text evidence="1">The sequence shown here is derived from an EMBL/GenBank/DDBJ whole genome shotgun (WGS) entry which is preliminary data.</text>
</comment>
<dbReference type="EMBL" id="AODQ01000067">
    <property type="protein sequence ID" value="EMR02232.1"/>
    <property type="molecule type" value="Genomic_DNA"/>
</dbReference>
<keyword evidence="2" id="KW-1185">Reference proteome</keyword>
<dbReference type="PANTHER" id="PTHR37804">
    <property type="entry name" value="CDAA REGULATORY PROTEIN CDAR"/>
    <property type="match status" value="1"/>
</dbReference>
<dbReference type="eggNOG" id="COG4856">
    <property type="taxonomic scope" value="Bacteria"/>
</dbReference>
<dbReference type="Proteomes" id="UP000011910">
    <property type="component" value="Unassembled WGS sequence"/>
</dbReference>
<gene>
    <name evidence="1" type="ORF">ADICEAN_02627</name>
</gene>
<protein>
    <recommendedName>
        <fullName evidence="3">YbbR-like protein</fullName>
    </recommendedName>
</protein>
<dbReference type="OrthoDB" id="1115707at2"/>
<sequence length="329" mass="37195">MKKSELLFRGLKKLFSAERSKWKVVTLCILGATTFWFFNALNKQYATRLNYPVEFLFDEQDVIVVEELPKRVSIVVSGGGWNLLRKTLWFRANPIQILLENPTSQKYISKASLSAIIADQLNEVRLNYVVTDTLFINIERRISKKVRVHIDSTSISLADNHRVVSPLLLAPDSVVFTGPTSFINGLADSISVFIPQQQISTPYNEAVALTEHESRIVEVVPDQVQISFDVQEFVRLGRQVPIRPQNFPLTGSLQLQDSVVRISFWISRANAEQLAPGSFAIVADYNAFNQADSTIALRVASAPAPVERIRLEPETVKVRYVPTARRIRR</sequence>
<dbReference type="PANTHER" id="PTHR37804:SF1">
    <property type="entry name" value="CDAA REGULATORY PROTEIN CDAR"/>
    <property type="match status" value="1"/>
</dbReference>
<reference evidence="1 2" key="1">
    <citation type="journal article" date="2013" name="Genome Announc.">
        <title>Draft Genome Sequence of Cesiribacter andamanensis Strain AMV16T, Isolated from a Soil Sample from a Mud Volcano in the Andaman Islands, India.</title>
        <authorList>
            <person name="Shivaji S."/>
            <person name="Ara S."/>
            <person name="Begum Z."/>
            <person name="Srinivas T.N."/>
            <person name="Singh A."/>
            <person name="Kumar Pinnaka A."/>
        </authorList>
    </citation>
    <scope>NUCLEOTIDE SEQUENCE [LARGE SCALE GENOMIC DNA]</scope>
    <source>
        <strain evidence="1 2">AMV16</strain>
    </source>
</reference>